<gene>
    <name evidence="2" type="ORF">B0H17DRAFT_1197442</name>
</gene>
<protein>
    <submittedName>
        <fullName evidence="2">Uncharacterized protein</fullName>
    </submittedName>
</protein>
<dbReference type="AlphaFoldDB" id="A0AAD7DQJ3"/>
<proteinExistence type="predicted"/>
<dbReference type="EMBL" id="JARKIE010000030">
    <property type="protein sequence ID" value="KAJ7697385.1"/>
    <property type="molecule type" value="Genomic_DNA"/>
</dbReference>
<accession>A0AAD7DQJ3</accession>
<organism evidence="2 3">
    <name type="scientific">Mycena rosella</name>
    <name type="common">Pink bonnet</name>
    <name type="synonym">Agaricus rosellus</name>
    <dbReference type="NCBI Taxonomy" id="1033263"/>
    <lineage>
        <taxon>Eukaryota</taxon>
        <taxon>Fungi</taxon>
        <taxon>Dikarya</taxon>
        <taxon>Basidiomycota</taxon>
        <taxon>Agaricomycotina</taxon>
        <taxon>Agaricomycetes</taxon>
        <taxon>Agaricomycetidae</taxon>
        <taxon>Agaricales</taxon>
        <taxon>Marasmiineae</taxon>
        <taxon>Mycenaceae</taxon>
        <taxon>Mycena</taxon>
    </lineage>
</organism>
<keyword evidence="3" id="KW-1185">Reference proteome</keyword>
<comment type="caution">
    <text evidence="2">The sequence shown here is derived from an EMBL/GenBank/DDBJ whole genome shotgun (WGS) entry which is preliminary data.</text>
</comment>
<dbReference type="Proteomes" id="UP001221757">
    <property type="component" value="Unassembled WGS sequence"/>
</dbReference>
<evidence type="ECO:0000256" key="1">
    <source>
        <dbReference type="SAM" id="MobiDB-lite"/>
    </source>
</evidence>
<name>A0AAD7DQJ3_MYCRO</name>
<evidence type="ECO:0000313" key="2">
    <source>
        <dbReference type="EMBL" id="KAJ7697385.1"/>
    </source>
</evidence>
<feature type="region of interest" description="Disordered" evidence="1">
    <location>
        <begin position="97"/>
        <end position="118"/>
    </location>
</feature>
<reference evidence="2" key="1">
    <citation type="submission" date="2023-03" db="EMBL/GenBank/DDBJ databases">
        <title>Massive genome expansion in bonnet fungi (Mycena s.s.) driven by repeated elements and novel gene families across ecological guilds.</title>
        <authorList>
            <consortium name="Lawrence Berkeley National Laboratory"/>
            <person name="Harder C.B."/>
            <person name="Miyauchi S."/>
            <person name="Viragh M."/>
            <person name="Kuo A."/>
            <person name="Thoen E."/>
            <person name="Andreopoulos B."/>
            <person name="Lu D."/>
            <person name="Skrede I."/>
            <person name="Drula E."/>
            <person name="Henrissat B."/>
            <person name="Morin E."/>
            <person name="Kohler A."/>
            <person name="Barry K."/>
            <person name="LaButti K."/>
            <person name="Morin E."/>
            <person name="Salamov A."/>
            <person name="Lipzen A."/>
            <person name="Mereny Z."/>
            <person name="Hegedus B."/>
            <person name="Baldrian P."/>
            <person name="Stursova M."/>
            <person name="Weitz H."/>
            <person name="Taylor A."/>
            <person name="Grigoriev I.V."/>
            <person name="Nagy L.G."/>
            <person name="Martin F."/>
            <person name="Kauserud H."/>
        </authorList>
    </citation>
    <scope>NUCLEOTIDE SEQUENCE</scope>
    <source>
        <strain evidence="2">CBHHK067</strain>
    </source>
</reference>
<evidence type="ECO:0000313" key="3">
    <source>
        <dbReference type="Proteomes" id="UP001221757"/>
    </source>
</evidence>
<sequence length="527" mass="56865">MVAYILWRTRWCVRLRPWPASSADLFVFVVAKPSSSLYTYPCPFPAETPYPSHPIRSAPIDDGGVSQSIPALPDTAPATICARRDTQIMEGRGHSYSMTGRRAYGASPSSPPRAPRIPSSRELATTHAEIRDALRAVDSPRLVHIQCHMSCQFRNSGARRGYGAGAMGYASAIAVPASSDYSPAGPCRAASGERRVGVSEGGGGRGAPCCFFAMRWRGEGRGGAERGEAMGRKLYSAKRITGGKSQHMRKRHASSAYLSHLVASSDQRRWSRARTNEYDMCYFSFAAFACEARRSARSNTIARRPFARQHIALVVGVVGTGIAVRGARCGAWAWAWAWAWATRRSRVCKATATGHGAGVRFVRSAGYTALVWTRETRVGEARGRTAGVKYGRSAGSALAAVGRARSVDEAAAGMEGGREKGRGVRGYVRTDIPAPSACPPRLQAMQLGICVRCGLRLRCGLRTRRRDGGEERWMKGGIVSEARAADGAIYALLGSISPLSFLPFTFSAHPQSERARSSASCRSATQH</sequence>